<dbReference type="AlphaFoldDB" id="A0A0A9I347"/>
<evidence type="ECO:0000256" key="1">
    <source>
        <dbReference type="SAM" id="MobiDB-lite"/>
    </source>
</evidence>
<proteinExistence type="predicted"/>
<protein>
    <submittedName>
        <fullName evidence="2">Uncharacterized protein</fullName>
    </submittedName>
</protein>
<reference evidence="2" key="2">
    <citation type="journal article" date="2015" name="Data Brief">
        <title>Shoot transcriptome of the giant reed, Arundo donax.</title>
        <authorList>
            <person name="Barrero R.A."/>
            <person name="Guerrero F.D."/>
            <person name="Moolhuijzen P."/>
            <person name="Goolsby J.A."/>
            <person name="Tidwell J."/>
            <person name="Bellgard S.E."/>
            <person name="Bellgard M.I."/>
        </authorList>
    </citation>
    <scope>NUCLEOTIDE SEQUENCE</scope>
    <source>
        <tissue evidence="2">Shoot tissue taken approximately 20 cm above the soil surface</tissue>
    </source>
</reference>
<evidence type="ECO:0000313" key="2">
    <source>
        <dbReference type="EMBL" id="JAE39573.1"/>
    </source>
</evidence>
<organism evidence="2">
    <name type="scientific">Arundo donax</name>
    <name type="common">Giant reed</name>
    <name type="synonym">Donax arundinaceus</name>
    <dbReference type="NCBI Taxonomy" id="35708"/>
    <lineage>
        <taxon>Eukaryota</taxon>
        <taxon>Viridiplantae</taxon>
        <taxon>Streptophyta</taxon>
        <taxon>Embryophyta</taxon>
        <taxon>Tracheophyta</taxon>
        <taxon>Spermatophyta</taxon>
        <taxon>Magnoliopsida</taxon>
        <taxon>Liliopsida</taxon>
        <taxon>Poales</taxon>
        <taxon>Poaceae</taxon>
        <taxon>PACMAD clade</taxon>
        <taxon>Arundinoideae</taxon>
        <taxon>Arundineae</taxon>
        <taxon>Arundo</taxon>
    </lineage>
</organism>
<accession>A0A0A9I347</accession>
<sequence length="77" mass="8755">MGRRRSAISILKGIAVRNLNRGRRRWRRRELGGVVVVEAETDDAGMDSAKQRASTGEEHDMEHTEDDLGFLNYPCLQ</sequence>
<feature type="region of interest" description="Disordered" evidence="1">
    <location>
        <begin position="42"/>
        <end position="64"/>
    </location>
</feature>
<name>A0A0A9I347_ARUDO</name>
<reference evidence="2" key="1">
    <citation type="submission" date="2014-09" db="EMBL/GenBank/DDBJ databases">
        <authorList>
            <person name="Magalhaes I.L.F."/>
            <person name="Oliveira U."/>
            <person name="Santos F.R."/>
            <person name="Vidigal T.H.D.A."/>
            <person name="Brescovit A.D."/>
            <person name="Santos A.J."/>
        </authorList>
    </citation>
    <scope>NUCLEOTIDE SEQUENCE</scope>
    <source>
        <tissue evidence="2">Shoot tissue taken approximately 20 cm above the soil surface</tissue>
    </source>
</reference>
<dbReference type="EMBL" id="GBRH01158323">
    <property type="protein sequence ID" value="JAE39573.1"/>
    <property type="molecule type" value="Transcribed_RNA"/>
</dbReference>